<dbReference type="Pfam" id="PF10646">
    <property type="entry name" value="Germane"/>
    <property type="match status" value="1"/>
</dbReference>
<reference evidence="4 5" key="1">
    <citation type="submission" date="2020-10" db="EMBL/GenBank/DDBJ databases">
        <title>Sequencing the genomes of 1000 actinobacteria strains.</title>
        <authorList>
            <person name="Klenk H.-P."/>
        </authorList>
    </citation>
    <scope>NUCLEOTIDE SEQUENCE [LARGE SCALE GENOMIC DNA]</scope>
    <source>
        <strain evidence="4 5">DSM 45157</strain>
    </source>
</reference>
<dbReference type="InterPro" id="IPR059026">
    <property type="entry name" value="LpqB_N"/>
</dbReference>
<dbReference type="Pfam" id="PF10647">
    <property type="entry name" value="Gmad1"/>
    <property type="match status" value="1"/>
</dbReference>
<feature type="chain" id="PRO_5046226420" description="GerMN domain-containing protein" evidence="2">
    <location>
        <begin position="32"/>
        <end position="632"/>
    </location>
</feature>
<feature type="region of interest" description="Disordered" evidence="1">
    <location>
        <begin position="303"/>
        <end position="322"/>
    </location>
</feature>
<evidence type="ECO:0000256" key="1">
    <source>
        <dbReference type="SAM" id="MobiDB-lite"/>
    </source>
</evidence>
<sequence>MSDVASPGRWRRAASTMAAGALACVSLGACASVPMTGPVIPGEGGDTSGDPYGSYVRLLPAGPQPGVEPEGLINGFLQDMGSFEDDHKAARSYMLPEMSENWSPDGSVQVFADLDAVNLESEVSADGLTATVRLLSNEVASIDESGKYVPADTGTVLEETFTLAREGGDPEGEWRIQDLPEEIILSRLDVERTYRPFNLYYFNPDGTALVPDPVYLPVSTDQLADRLLRKLALGPTDWLDPAVTSSFPEGLVPEVEVDSERVVISVMGPTDADEYSMGAQIAWTLRQLPEIQEFTLRINGEEVGFPQADGESSDRPRPGSDFWARVSPGAMSPDVHAYFTHEGQLWSASDWEPDTFEDAERVPGPLGAGDVQLDRFAVSLDESTVAGVTLGGGEVVTSFTSPGAETREVLADGVFTDLSWDVNGNLWVVEEIEGPDPEEDPDDEGAPEPDAVQPDGAGGTRSPAPEDTALWLLRDGDEVVEAQVTGLRGHTLVHFRISRDGSRAAVVTERDGERLLQVGRVVEGEDGQVSVGGFIPLAQQELDEVTGISWRSSDQLVVLGSRDGGTQQALFVALDGGTPAASAGAPGAGTVTITGAPGQPLLAGSDDGNVWASNDPLNWQVVVEGSSPTYPG</sequence>
<feature type="domain" description="GerMN" evidence="3">
    <location>
        <begin position="224"/>
        <end position="307"/>
    </location>
</feature>
<evidence type="ECO:0000313" key="4">
    <source>
        <dbReference type="EMBL" id="MBE1456610.1"/>
    </source>
</evidence>
<feature type="signal peptide" evidence="2">
    <location>
        <begin position="1"/>
        <end position="31"/>
    </location>
</feature>
<dbReference type="InterPro" id="IPR018910">
    <property type="entry name" value="LpqB_C"/>
</dbReference>
<dbReference type="EMBL" id="JADBDY010000001">
    <property type="protein sequence ID" value="MBE1456610.1"/>
    <property type="molecule type" value="Genomic_DNA"/>
</dbReference>
<dbReference type="Proteomes" id="UP000598217">
    <property type="component" value="Unassembled WGS sequence"/>
</dbReference>
<evidence type="ECO:0000256" key="2">
    <source>
        <dbReference type="SAM" id="SignalP"/>
    </source>
</evidence>
<accession>A0ABR9HC62</accession>
<name>A0ABR9HC62_9ACTN</name>
<keyword evidence="2" id="KW-0732">Signal</keyword>
<keyword evidence="5" id="KW-1185">Reference proteome</keyword>
<proteinExistence type="predicted"/>
<evidence type="ECO:0000259" key="3">
    <source>
        <dbReference type="SMART" id="SM00909"/>
    </source>
</evidence>
<gene>
    <name evidence="4" type="ORF">H4W79_000824</name>
</gene>
<dbReference type="Pfam" id="PF25976">
    <property type="entry name" value="LpqB_N"/>
    <property type="match status" value="1"/>
</dbReference>
<comment type="caution">
    <text evidence="4">The sequence shown here is derived from an EMBL/GenBank/DDBJ whole genome shotgun (WGS) entry which is preliminary data.</text>
</comment>
<dbReference type="InterPro" id="IPR019606">
    <property type="entry name" value="GerMN"/>
</dbReference>
<feature type="region of interest" description="Disordered" evidence="1">
    <location>
        <begin position="433"/>
        <end position="465"/>
    </location>
</feature>
<protein>
    <recommendedName>
        <fullName evidence="3">GerMN domain-containing protein</fullName>
    </recommendedName>
</protein>
<organism evidence="4 5">
    <name type="scientific">Nocardiopsis terrae</name>
    <dbReference type="NCBI Taxonomy" id="372655"/>
    <lineage>
        <taxon>Bacteria</taxon>
        <taxon>Bacillati</taxon>
        <taxon>Actinomycetota</taxon>
        <taxon>Actinomycetes</taxon>
        <taxon>Streptosporangiales</taxon>
        <taxon>Nocardiopsidaceae</taxon>
        <taxon>Nocardiopsis</taxon>
    </lineage>
</organism>
<dbReference type="SUPFAM" id="SSF82171">
    <property type="entry name" value="DPP6 N-terminal domain-like"/>
    <property type="match status" value="1"/>
</dbReference>
<evidence type="ECO:0000313" key="5">
    <source>
        <dbReference type="Proteomes" id="UP000598217"/>
    </source>
</evidence>
<dbReference type="SMART" id="SM00909">
    <property type="entry name" value="Germane"/>
    <property type="match status" value="1"/>
</dbReference>
<feature type="compositionally biased region" description="Acidic residues" evidence="1">
    <location>
        <begin position="433"/>
        <end position="447"/>
    </location>
</feature>